<organism evidence="2 3">
    <name type="scientific">Streptomyces parvus</name>
    <dbReference type="NCBI Taxonomy" id="66428"/>
    <lineage>
        <taxon>Bacteria</taxon>
        <taxon>Bacillati</taxon>
        <taxon>Actinomycetota</taxon>
        <taxon>Actinomycetes</taxon>
        <taxon>Kitasatosporales</taxon>
        <taxon>Streptomycetaceae</taxon>
        <taxon>Streptomyces</taxon>
    </lineage>
</organism>
<accession>A0A7K3S146</accession>
<evidence type="ECO:0000256" key="1">
    <source>
        <dbReference type="SAM" id="MobiDB-lite"/>
    </source>
</evidence>
<dbReference type="RefSeq" id="WP_164205270.1">
    <property type="nucleotide sequence ID" value="NZ_JAAGMP010001046.1"/>
</dbReference>
<reference evidence="2 3" key="1">
    <citation type="submission" date="2020-01" db="EMBL/GenBank/DDBJ databases">
        <title>Insect and environment-associated Actinomycetes.</title>
        <authorList>
            <person name="Currrie C."/>
            <person name="Chevrette M."/>
            <person name="Carlson C."/>
            <person name="Stubbendieck R."/>
            <person name="Wendt-Pienkowski E."/>
        </authorList>
    </citation>
    <scope>NUCLEOTIDE SEQUENCE [LARGE SCALE GENOMIC DNA]</scope>
    <source>
        <strain evidence="2 3">SID7590</strain>
    </source>
</reference>
<protein>
    <submittedName>
        <fullName evidence="2">Uncharacterized protein</fullName>
    </submittedName>
</protein>
<dbReference type="Proteomes" id="UP000469670">
    <property type="component" value="Unassembled WGS sequence"/>
</dbReference>
<dbReference type="AlphaFoldDB" id="A0A7K3S146"/>
<name>A0A7K3S146_9ACTN</name>
<proteinExistence type="predicted"/>
<gene>
    <name evidence="2" type="ORF">G3I50_23710</name>
</gene>
<evidence type="ECO:0000313" key="2">
    <source>
        <dbReference type="EMBL" id="NEC21226.1"/>
    </source>
</evidence>
<sequence length="122" mass="13273">MNVSGEHTDRAVISAMRLLPWTGEGGKPCYVVGDGTGLVSRKADEVESIQLDMADELLGHAADLLADDGATGHQVRFLAGRLTESLQQIVRVAESRGSRLDALLPDRPEPREEERKPDEDLP</sequence>
<evidence type="ECO:0000313" key="3">
    <source>
        <dbReference type="Proteomes" id="UP000469670"/>
    </source>
</evidence>
<dbReference type="EMBL" id="JAAGMP010001046">
    <property type="protein sequence ID" value="NEC21226.1"/>
    <property type="molecule type" value="Genomic_DNA"/>
</dbReference>
<feature type="region of interest" description="Disordered" evidence="1">
    <location>
        <begin position="97"/>
        <end position="122"/>
    </location>
</feature>
<comment type="caution">
    <text evidence="2">The sequence shown here is derived from an EMBL/GenBank/DDBJ whole genome shotgun (WGS) entry which is preliminary data.</text>
</comment>